<dbReference type="PANTHER" id="PTHR12505:SF21">
    <property type="entry name" value="TRINUCLEOTIDE REPEAT-CONTAINING GENE 18 PROTEIN"/>
    <property type="match status" value="1"/>
</dbReference>
<dbReference type="Proteomes" id="UP000193380">
    <property type="component" value="Unassembled WGS sequence"/>
</dbReference>
<dbReference type="AlphaFoldDB" id="A0A060Z4M2"/>
<proteinExistence type="predicted"/>
<dbReference type="PaxDb" id="8022-A0A060Z4M2"/>
<dbReference type="PANTHER" id="PTHR12505">
    <property type="entry name" value="PHD FINGER TRANSCRIPTION FACTOR"/>
    <property type="match status" value="1"/>
</dbReference>
<gene>
    <name evidence="1" type="ORF">GSONMT00033653001</name>
</gene>
<evidence type="ECO:0000313" key="1">
    <source>
        <dbReference type="EMBL" id="CDQ96669.1"/>
    </source>
</evidence>
<dbReference type="InterPro" id="IPR052429">
    <property type="entry name" value="BAH_domain_protein"/>
</dbReference>
<dbReference type="EMBL" id="FR926746">
    <property type="protein sequence ID" value="CDQ96669.1"/>
    <property type="molecule type" value="Genomic_DNA"/>
</dbReference>
<reference evidence="1" key="2">
    <citation type="submission" date="2014-03" db="EMBL/GenBank/DDBJ databases">
        <authorList>
            <person name="Genoscope - CEA"/>
        </authorList>
    </citation>
    <scope>NUCLEOTIDE SEQUENCE</scope>
</reference>
<sequence length="80" mass="8668">MDGRDFGPPRSVHVPPPLLAMETHRLGAAAAARRIPPSPGHLGTGHPANLHVGKFLPTVMNLHPHHSKIYISIYRSIVLS</sequence>
<accession>A0A060Z4M2</accession>
<organism evidence="1 2">
    <name type="scientific">Oncorhynchus mykiss</name>
    <name type="common">Rainbow trout</name>
    <name type="synonym">Salmo gairdneri</name>
    <dbReference type="NCBI Taxonomy" id="8022"/>
    <lineage>
        <taxon>Eukaryota</taxon>
        <taxon>Metazoa</taxon>
        <taxon>Chordata</taxon>
        <taxon>Craniata</taxon>
        <taxon>Vertebrata</taxon>
        <taxon>Euteleostomi</taxon>
        <taxon>Actinopterygii</taxon>
        <taxon>Neopterygii</taxon>
        <taxon>Teleostei</taxon>
        <taxon>Protacanthopterygii</taxon>
        <taxon>Salmoniformes</taxon>
        <taxon>Salmonidae</taxon>
        <taxon>Salmoninae</taxon>
        <taxon>Oncorhynchus</taxon>
    </lineage>
</organism>
<evidence type="ECO:0000313" key="2">
    <source>
        <dbReference type="Proteomes" id="UP000193380"/>
    </source>
</evidence>
<name>A0A060Z4M2_ONCMY</name>
<reference evidence="1" key="1">
    <citation type="journal article" date="2014" name="Nat. Commun.">
        <title>The rainbow trout genome provides novel insights into evolution after whole-genome duplication in vertebrates.</title>
        <authorList>
            <person name="Berthelot C."/>
            <person name="Brunet F."/>
            <person name="Chalopin D."/>
            <person name="Juanchich A."/>
            <person name="Bernard M."/>
            <person name="Noel B."/>
            <person name="Bento P."/>
            <person name="Da Silva C."/>
            <person name="Labadie K."/>
            <person name="Alberti A."/>
            <person name="Aury J.M."/>
            <person name="Louis A."/>
            <person name="Dehais P."/>
            <person name="Bardou P."/>
            <person name="Montfort J."/>
            <person name="Klopp C."/>
            <person name="Cabau C."/>
            <person name="Gaspin C."/>
            <person name="Thorgaard G.H."/>
            <person name="Boussaha M."/>
            <person name="Quillet E."/>
            <person name="Guyomard R."/>
            <person name="Galiana D."/>
            <person name="Bobe J."/>
            <person name="Volff J.N."/>
            <person name="Genet C."/>
            <person name="Wincker P."/>
            <person name="Jaillon O."/>
            <person name="Roest Crollius H."/>
            <person name="Guiguen Y."/>
        </authorList>
    </citation>
    <scope>NUCLEOTIDE SEQUENCE [LARGE SCALE GENOMIC DNA]</scope>
</reference>
<protein>
    <submittedName>
        <fullName evidence="1">Uncharacterized protein</fullName>
    </submittedName>
</protein>